<dbReference type="AlphaFoldDB" id="A0A158EIL8"/>
<proteinExistence type="predicted"/>
<protein>
    <submittedName>
        <fullName evidence="1">Uncharacterized protein</fullName>
    </submittedName>
</protein>
<dbReference type="Proteomes" id="UP000071859">
    <property type="component" value="Unassembled WGS sequence"/>
</dbReference>
<gene>
    <name evidence="1" type="ORF">AWB78_08157</name>
</gene>
<comment type="caution">
    <text evidence="1">The sequence shown here is derived from an EMBL/GenBank/DDBJ whole genome shotgun (WGS) entry which is preliminary data.</text>
</comment>
<dbReference type="EMBL" id="FCOX02000125">
    <property type="protein sequence ID" value="SAL06623.1"/>
    <property type="molecule type" value="Genomic_DNA"/>
</dbReference>
<organism evidence="1 2">
    <name type="scientific">Caballeronia calidae</name>
    <dbReference type="NCBI Taxonomy" id="1777139"/>
    <lineage>
        <taxon>Bacteria</taxon>
        <taxon>Pseudomonadati</taxon>
        <taxon>Pseudomonadota</taxon>
        <taxon>Betaproteobacteria</taxon>
        <taxon>Burkholderiales</taxon>
        <taxon>Burkholderiaceae</taxon>
        <taxon>Caballeronia</taxon>
    </lineage>
</organism>
<accession>A0A158EIL8</accession>
<sequence length="77" mass="8638">MNLVLGQLTTLTPRSLDVEIEHLERVLAGEAADSLFGRTYWRARVVKASTSPGLVPPQRVRLERLLSRLTVEARIVD</sequence>
<reference evidence="1" key="1">
    <citation type="submission" date="2016-01" db="EMBL/GenBank/DDBJ databases">
        <authorList>
            <person name="Peeters C."/>
        </authorList>
    </citation>
    <scope>NUCLEOTIDE SEQUENCE</scope>
    <source>
        <strain evidence="1">LMG 29321</strain>
    </source>
</reference>
<name>A0A158EIL8_9BURK</name>
<evidence type="ECO:0000313" key="2">
    <source>
        <dbReference type="Proteomes" id="UP000071859"/>
    </source>
</evidence>
<evidence type="ECO:0000313" key="1">
    <source>
        <dbReference type="EMBL" id="SAL06623.1"/>
    </source>
</evidence>
<keyword evidence="2" id="KW-1185">Reference proteome</keyword>